<dbReference type="PROSITE" id="PS51272">
    <property type="entry name" value="SLH"/>
    <property type="match status" value="3"/>
</dbReference>
<dbReference type="InterPro" id="IPR001119">
    <property type="entry name" value="SLH_dom"/>
</dbReference>
<dbReference type="RefSeq" id="WP_110841137.1">
    <property type="nucleotide sequence ID" value="NZ_QJVJ01000007.1"/>
</dbReference>
<dbReference type="EMBL" id="QJVJ01000007">
    <property type="protein sequence ID" value="PYI53364.1"/>
    <property type="molecule type" value="Genomic_DNA"/>
</dbReference>
<accession>A0A2V5K628</accession>
<feature type="compositionally biased region" description="Low complexity" evidence="1">
    <location>
        <begin position="574"/>
        <end position="590"/>
    </location>
</feature>
<keyword evidence="2" id="KW-0732">Signal</keyword>
<feature type="region of interest" description="Disordered" evidence="1">
    <location>
        <begin position="1125"/>
        <end position="1152"/>
    </location>
</feature>
<evidence type="ECO:0000313" key="4">
    <source>
        <dbReference type="EMBL" id="PYI53364.1"/>
    </source>
</evidence>
<dbReference type="PANTHER" id="PTHR43308:SF5">
    <property type="entry name" value="S-LAYER PROTEIN _ PEPTIDOGLYCAN ENDO-BETA-N-ACETYLGLUCOSAMINIDASE"/>
    <property type="match status" value="1"/>
</dbReference>
<dbReference type="InterPro" id="IPR025883">
    <property type="entry name" value="Cadherin-like_domain"/>
</dbReference>
<evidence type="ECO:0000259" key="3">
    <source>
        <dbReference type="PROSITE" id="PS51272"/>
    </source>
</evidence>
<feature type="domain" description="SLH" evidence="3">
    <location>
        <begin position="1349"/>
        <end position="1412"/>
    </location>
</feature>
<feature type="signal peptide" evidence="2">
    <location>
        <begin position="1"/>
        <end position="26"/>
    </location>
</feature>
<feature type="domain" description="SLH" evidence="3">
    <location>
        <begin position="1415"/>
        <end position="1472"/>
    </location>
</feature>
<dbReference type="OrthoDB" id="1932903at2"/>
<dbReference type="Gene3D" id="2.160.20.110">
    <property type="match status" value="2"/>
</dbReference>
<dbReference type="InterPro" id="IPR051465">
    <property type="entry name" value="Cell_Envelope_Struct_Comp"/>
</dbReference>
<proteinExistence type="predicted"/>
<organism evidence="4 5">
    <name type="scientific">Paenibacillus flagellatus</name>
    <dbReference type="NCBI Taxonomy" id="2211139"/>
    <lineage>
        <taxon>Bacteria</taxon>
        <taxon>Bacillati</taxon>
        <taxon>Bacillota</taxon>
        <taxon>Bacilli</taxon>
        <taxon>Bacillales</taxon>
        <taxon>Paenibacillaceae</taxon>
        <taxon>Paenibacillus</taxon>
    </lineage>
</organism>
<feature type="region of interest" description="Disordered" evidence="1">
    <location>
        <begin position="570"/>
        <end position="590"/>
    </location>
</feature>
<dbReference type="PANTHER" id="PTHR43308">
    <property type="entry name" value="OUTER MEMBRANE PROTEIN ALPHA-RELATED"/>
    <property type="match status" value="1"/>
</dbReference>
<sequence>MNQKLVPLALILLLLVSLLPNPIAPAGLASADEVWTPVGSAAELDAMRTNLAGSYRLTQDIDLTGFDNGDHKGWVPVGGVMSPFTGKFDGNGFSIRNMTIDRPDDNNVGLFGSTRNATLLNVKLVNMTVNGHSYVGGIAGELTTSTLTNSFAQGAVTVNDHAGVLVGYNSVSTITDSHAEGQIHLGPSGSITPQESIGGLVGYNTGTISRTYSTAAVASGSFSGGLVGRQAGMTPVGSSYWNTETSGTSASGGGIGRTTAEMKRKATYAGWNFDTVWGLIEGSTYPLLRGDYTKVALASLTVKDANDDTALSLDRAFSGDYGDYSVQVVNKTDRITVAGTALSGTSTVTVNGGAASETIALNTGKNDIQIRVSEPGGLSAVYRLTVYRGAGTAQYPHRIATADQLSRIGQPSEGYNLSDSYRLEADIDLSAFSAGAGWTPIGSGLSPFRGTFDGNGHTIANLTLDRPGDDGVGLFGATNGATVSNVALLNARIAGRDQAGGLIGYANDTAVSAVSVQGAVYGGSMVGGLIGHLDSPSSSVSESYSAAYVSGSAMTGGLIGENASSNVSNSFWDTESSGRSTSAGGTGKTTSEMMSKATYTAAGWSFGSGQRWGIIEGTTYPIPYSSLGGVLLAGLTVTAPGAAVTTDRSYDAAQGVYAATLSTPVATATVTAVPAAGGATATLNGAAGGTIPLGLGQTPVEIRVTAPNGIWQGVYRLTIVVPTPQPQSVQVPANGIYGIGRELDFTVTYSHPVDVAGSPSLPLRLGAGAGAADAAAVYGGQPAGQPAKLNFRYTVQAGDIDSDGISLGGALTATAPAAVTAIGGAASLELPGTLPDLSGIRIDGLVPTIALTRSATAPTNAPVTISATADGTGGGVVSLKWAVGTHAASYFASAGTVLTGGAFQAAENGIYSVYAEDEAGNAAVETIAIANIVSRNPTLALDYTPRGPINSGVEVSVTASVYEEGAGNALAALRWAPGLRTAGDFADPAFGTAVPETGSFHVGENGTYTVYAADLAGNTKVETLTIGHIVKEPPALVLDYYPKGTGQSGVDITVTASVYGGDIGNVLTALRWAAGRLGADDFADPSFGQAVPGSGSVRVARNGPYTFYAADTAGNVRVETIDISNLYTPPEPDSDSASDTPPPAGPSEGQSFSLVPGKAYTLTFEGMTLYIPVGAITQPTTIRMKKAAAEAQRLLRPGQSLLSGAFELTKDVAGTFKLPVKLGVEWSGKTLSDDQRPALFYYDETAKRWVELPGKREGDLITGETDHFTLFAVMSAAAEDGPKPDPKPDPMPTLSDLTGHWAEREIREAVAKGWVEGYADGTFQPERPVSRAEFALLLDRITSWPAGGELPFDDRADIPGWAAEAIARAVRAGVMNGYPDRTFRPDAGILRAETAVLIARAAGLSAGEAAAHPPFADDADIASWARGEVEAARAAKLIQGQADNRFNPLATTTRAEAVILLQRLAAHLELDR</sequence>
<evidence type="ECO:0000256" key="2">
    <source>
        <dbReference type="SAM" id="SignalP"/>
    </source>
</evidence>
<protein>
    <recommendedName>
        <fullName evidence="3">SLH domain-containing protein</fullName>
    </recommendedName>
</protein>
<gene>
    <name evidence="4" type="ORF">DLM86_16395</name>
</gene>
<evidence type="ECO:0000313" key="5">
    <source>
        <dbReference type="Proteomes" id="UP000247476"/>
    </source>
</evidence>
<evidence type="ECO:0000256" key="1">
    <source>
        <dbReference type="SAM" id="MobiDB-lite"/>
    </source>
</evidence>
<comment type="caution">
    <text evidence="4">The sequence shown here is derived from an EMBL/GenBank/DDBJ whole genome shotgun (WGS) entry which is preliminary data.</text>
</comment>
<feature type="chain" id="PRO_5039101312" description="SLH domain-containing protein" evidence="2">
    <location>
        <begin position="27"/>
        <end position="1472"/>
    </location>
</feature>
<dbReference type="Pfam" id="PF12733">
    <property type="entry name" value="Cadherin-like"/>
    <property type="match status" value="2"/>
</dbReference>
<name>A0A2V5K628_9BACL</name>
<keyword evidence="5" id="KW-1185">Reference proteome</keyword>
<dbReference type="Proteomes" id="UP000247476">
    <property type="component" value="Unassembled WGS sequence"/>
</dbReference>
<reference evidence="4 5" key="1">
    <citation type="submission" date="2018-05" db="EMBL/GenBank/DDBJ databases">
        <title>Paenibacillus flagellatus sp. nov., isolated from selenium mineral soil.</title>
        <authorList>
            <person name="Dai X."/>
        </authorList>
    </citation>
    <scope>NUCLEOTIDE SEQUENCE [LARGE SCALE GENOMIC DNA]</scope>
    <source>
        <strain evidence="4 5">DXL2</strain>
    </source>
</reference>
<dbReference type="Pfam" id="PF00395">
    <property type="entry name" value="SLH"/>
    <property type="match status" value="3"/>
</dbReference>
<feature type="domain" description="SLH" evidence="3">
    <location>
        <begin position="1289"/>
        <end position="1348"/>
    </location>
</feature>